<proteinExistence type="predicted"/>
<dbReference type="Proteomes" id="UP001164250">
    <property type="component" value="Chromosome 10"/>
</dbReference>
<keyword evidence="2" id="KW-1185">Reference proteome</keyword>
<reference evidence="2" key="1">
    <citation type="journal article" date="2023" name="G3 (Bethesda)">
        <title>Genome assembly and association tests identify interacting loci associated with vigor, precocity, and sex in interspecific pistachio rootstocks.</title>
        <authorList>
            <person name="Palmer W."/>
            <person name="Jacygrad E."/>
            <person name="Sagayaradj S."/>
            <person name="Cavanaugh K."/>
            <person name="Han R."/>
            <person name="Bertier L."/>
            <person name="Beede B."/>
            <person name="Kafkas S."/>
            <person name="Golino D."/>
            <person name="Preece J."/>
            <person name="Michelmore R."/>
        </authorList>
    </citation>
    <scope>NUCLEOTIDE SEQUENCE [LARGE SCALE GENOMIC DNA]</scope>
</reference>
<organism evidence="1 2">
    <name type="scientific">Pistacia atlantica</name>
    <dbReference type="NCBI Taxonomy" id="434234"/>
    <lineage>
        <taxon>Eukaryota</taxon>
        <taxon>Viridiplantae</taxon>
        <taxon>Streptophyta</taxon>
        <taxon>Embryophyta</taxon>
        <taxon>Tracheophyta</taxon>
        <taxon>Spermatophyta</taxon>
        <taxon>Magnoliopsida</taxon>
        <taxon>eudicotyledons</taxon>
        <taxon>Gunneridae</taxon>
        <taxon>Pentapetalae</taxon>
        <taxon>rosids</taxon>
        <taxon>malvids</taxon>
        <taxon>Sapindales</taxon>
        <taxon>Anacardiaceae</taxon>
        <taxon>Pistacia</taxon>
    </lineage>
</organism>
<accession>A0ACC1AFW0</accession>
<comment type="caution">
    <text evidence="1">The sequence shown here is derived from an EMBL/GenBank/DDBJ whole genome shotgun (WGS) entry which is preliminary data.</text>
</comment>
<evidence type="ECO:0000313" key="2">
    <source>
        <dbReference type="Proteomes" id="UP001164250"/>
    </source>
</evidence>
<gene>
    <name evidence="1" type="ORF">Patl1_08815</name>
</gene>
<sequence length="244" mass="27984">METLSPRKASKINSFCSRSHNKGTKNPYSTRGLDKFSALLAELEEKKQKIYSQRGSEDISLVRFVYKDTDDFVPIVVKVKKEKTKSVDDIKETSVQHESKTVDKFLVDQSKDDRIITKKKSFSWNEIKLNDWRRPSYYLPAAIILILLFLVFFGRSFAILCTSIGWYMVPTLQGENSSNEISQERKKKYVRRMSEIKTVSNELSSPKSSNNCGAVKVQSPKSGNNSRAVKDHQSRGLRGNRKSW</sequence>
<protein>
    <submittedName>
        <fullName evidence="1">Uncharacterized protein</fullName>
    </submittedName>
</protein>
<evidence type="ECO:0000313" key="1">
    <source>
        <dbReference type="EMBL" id="KAJ0086148.1"/>
    </source>
</evidence>
<dbReference type="EMBL" id="CM047906">
    <property type="protein sequence ID" value="KAJ0086148.1"/>
    <property type="molecule type" value="Genomic_DNA"/>
</dbReference>
<name>A0ACC1AFW0_9ROSI</name>